<proteinExistence type="predicted"/>
<protein>
    <submittedName>
        <fullName evidence="2">Uncharacterized protein</fullName>
    </submittedName>
</protein>
<evidence type="ECO:0000313" key="3">
    <source>
        <dbReference type="Proteomes" id="UP001310890"/>
    </source>
</evidence>
<accession>A0AAN7YF53</accession>
<dbReference type="AlphaFoldDB" id="A0AAN7YF53"/>
<dbReference type="EMBL" id="JAVRRL010000047">
    <property type="protein sequence ID" value="KAK5110626.1"/>
    <property type="molecule type" value="Genomic_DNA"/>
</dbReference>
<gene>
    <name evidence="2" type="ORF">LTR62_005665</name>
</gene>
<comment type="caution">
    <text evidence="2">The sequence shown here is derived from an EMBL/GenBank/DDBJ whole genome shotgun (WGS) entry which is preliminary data.</text>
</comment>
<keyword evidence="1" id="KW-0732">Signal</keyword>
<feature type="chain" id="PRO_5042853134" evidence="1">
    <location>
        <begin position="20"/>
        <end position="89"/>
    </location>
</feature>
<dbReference type="Proteomes" id="UP001310890">
    <property type="component" value="Unassembled WGS sequence"/>
</dbReference>
<evidence type="ECO:0000313" key="2">
    <source>
        <dbReference type="EMBL" id="KAK5110626.1"/>
    </source>
</evidence>
<evidence type="ECO:0000256" key="1">
    <source>
        <dbReference type="SAM" id="SignalP"/>
    </source>
</evidence>
<reference evidence="2" key="1">
    <citation type="submission" date="2023-08" db="EMBL/GenBank/DDBJ databases">
        <title>Black Yeasts Isolated from many extreme environments.</title>
        <authorList>
            <person name="Coleine C."/>
            <person name="Stajich J.E."/>
            <person name="Selbmann L."/>
        </authorList>
    </citation>
    <scope>NUCLEOTIDE SEQUENCE</scope>
    <source>
        <strain evidence="2">CCFEE 5401</strain>
    </source>
</reference>
<name>A0AAN7YF53_9PEZI</name>
<sequence length="89" mass="9192">MRSNIFTTGLAAVAALVNATSVAETTPVAVLPAGMTTRCWNAVPSTARGDCLGRHCGPQGFSAYVWRDMVATAMVCSTYAVEPTAAPQA</sequence>
<organism evidence="2 3">
    <name type="scientific">Meristemomyces frigidus</name>
    <dbReference type="NCBI Taxonomy" id="1508187"/>
    <lineage>
        <taxon>Eukaryota</taxon>
        <taxon>Fungi</taxon>
        <taxon>Dikarya</taxon>
        <taxon>Ascomycota</taxon>
        <taxon>Pezizomycotina</taxon>
        <taxon>Dothideomycetes</taxon>
        <taxon>Dothideomycetidae</taxon>
        <taxon>Mycosphaerellales</taxon>
        <taxon>Teratosphaeriaceae</taxon>
        <taxon>Meristemomyces</taxon>
    </lineage>
</organism>
<feature type="signal peptide" evidence="1">
    <location>
        <begin position="1"/>
        <end position="19"/>
    </location>
</feature>